<evidence type="ECO:0000256" key="2">
    <source>
        <dbReference type="SAM" id="MobiDB-lite"/>
    </source>
</evidence>
<dbReference type="Gene3D" id="3.80.10.10">
    <property type="entry name" value="Ribonuclease Inhibitor"/>
    <property type="match status" value="2"/>
</dbReference>
<dbReference type="GO" id="GO:0005930">
    <property type="term" value="C:axoneme"/>
    <property type="evidence" value="ECO:0007669"/>
    <property type="project" value="UniProtKB-SubCell"/>
</dbReference>
<keyword evidence="4" id="KW-1185">Reference proteome</keyword>
<dbReference type="InterPro" id="IPR032675">
    <property type="entry name" value="LRR_dom_sf"/>
</dbReference>
<accession>A0A835Y8U0</accession>
<dbReference type="Proteomes" id="UP000612055">
    <property type="component" value="Unassembled WGS sequence"/>
</dbReference>
<sequence length="597" mass="62111">MKVEEGEALQTSKLLHRLTSLTYVWFEAWSWEGEQEANFLAVLLANLAVFGRLQEVRFPGTLHIPFRCLRGLLAATPKVQQLALPPLSPGLLPDSPQHRSAVGAMAALSCLTDLCLEGWQLGDADARALGQGLPLLARAVLGSTGALTLRGYESLAQLTGLCSLTLSGATGSNATLLPLTALTRLTGLRVELAAGFGDSDAGPLALQPQLRTLGWWHAEAQPGGGLHPGSLGSTLRELSLCMDLDTRALGVLAGCRSLSMIQVQTITIPLATATTPLLEAAGARIATALGMRLPSAGGAAAAAPAAAPAPAGAGPGGAAEAPGGAQGAAGGSEPTAAAKRRRTEAGRAPGGGPPRPASLLLPVLPALRTLILGELYLPPPDEPQPVARLSDIFPGLENAMSFSVEGRGLLQLERTTSLRRLVLNAPQLKDAALGSLPPLPSLRGLQLEGCPLISDAAAAALRQLTSLEQLLLTDLNVSDAFLTEAATCLPRLRSLVLARLDHVTDEGLQALSTATALEKLELRAMRACSAEGLQVVHRLPRLNTVAVCACARVDKDACRSLTCALAEAGREDATVEHESTQLLQTSLADEFEQPRQE</sequence>
<dbReference type="GO" id="GO:0019005">
    <property type="term" value="C:SCF ubiquitin ligase complex"/>
    <property type="evidence" value="ECO:0007669"/>
    <property type="project" value="TreeGrafter"/>
</dbReference>
<evidence type="ECO:0000256" key="1">
    <source>
        <dbReference type="ARBA" id="ARBA00004430"/>
    </source>
</evidence>
<evidence type="ECO:0000313" key="4">
    <source>
        <dbReference type="Proteomes" id="UP000612055"/>
    </source>
</evidence>
<name>A0A835Y8U0_9CHLO</name>
<dbReference type="SMART" id="SM00367">
    <property type="entry name" value="LRR_CC"/>
    <property type="match status" value="2"/>
</dbReference>
<protein>
    <submittedName>
        <fullName evidence="3">Uncharacterized protein</fullName>
    </submittedName>
</protein>
<organism evidence="3 4">
    <name type="scientific">Edaphochlamys debaryana</name>
    <dbReference type="NCBI Taxonomy" id="47281"/>
    <lineage>
        <taxon>Eukaryota</taxon>
        <taxon>Viridiplantae</taxon>
        <taxon>Chlorophyta</taxon>
        <taxon>core chlorophytes</taxon>
        <taxon>Chlorophyceae</taxon>
        <taxon>CS clade</taxon>
        <taxon>Chlamydomonadales</taxon>
        <taxon>Chlamydomonadales incertae sedis</taxon>
        <taxon>Edaphochlamys</taxon>
    </lineage>
</organism>
<comment type="subcellular location">
    <subcellularLocation>
        <location evidence="1">Cytoplasm</location>
        <location evidence="1">Cytoskeleton</location>
        <location evidence="1">Cilium axoneme</location>
    </subcellularLocation>
</comment>
<proteinExistence type="predicted"/>
<dbReference type="OrthoDB" id="537781at2759"/>
<dbReference type="InterPro" id="IPR006553">
    <property type="entry name" value="Leu-rich_rpt_Cys-con_subtyp"/>
</dbReference>
<feature type="region of interest" description="Disordered" evidence="2">
    <location>
        <begin position="306"/>
        <end position="357"/>
    </location>
</feature>
<comment type="caution">
    <text evidence="3">The sequence shown here is derived from an EMBL/GenBank/DDBJ whole genome shotgun (WGS) entry which is preliminary data.</text>
</comment>
<dbReference type="PANTHER" id="PTHR13318">
    <property type="entry name" value="PARTNER OF PAIRED, ISOFORM B-RELATED"/>
    <property type="match status" value="1"/>
</dbReference>
<feature type="compositionally biased region" description="Low complexity" evidence="2">
    <location>
        <begin position="306"/>
        <end position="323"/>
    </location>
</feature>
<dbReference type="AlphaFoldDB" id="A0A835Y8U0"/>
<evidence type="ECO:0000313" key="3">
    <source>
        <dbReference type="EMBL" id="KAG2497249.1"/>
    </source>
</evidence>
<reference evidence="3" key="1">
    <citation type="journal article" date="2020" name="bioRxiv">
        <title>Comparative genomics of Chlamydomonas.</title>
        <authorList>
            <person name="Craig R.J."/>
            <person name="Hasan A.R."/>
            <person name="Ness R.W."/>
            <person name="Keightley P.D."/>
        </authorList>
    </citation>
    <scope>NUCLEOTIDE SEQUENCE</scope>
    <source>
        <strain evidence="3">CCAP 11/70</strain>
    </source>
</reference>
<gene>
    <name evidence="3" type="ORF">HYH03_004833</name>
</gene>
<dbReference type="SUPFAM" id="SSF52047">
    <property type="entry name" value="RNI-like"/>
    <property type="match status" value="2"/>
</dbReference>
<dbReference type="GO" id="GO:0031146">
    <property type="term" value="P:SCF-dependent proteasomal ubiquitin-dependent protein catabolic process"/>
    <property type="evidence" value="ECO:0007669"/>
    <property type="project" value="TreeGrafter"/>
</dbReference>
<dbReference type="EMBL" id="JAEHOE010000015">
    <property type="protein sequence ID" value="KAG2497249.1"/>
    <property type="molecule type" value="Genomic_DNA"/>
</dbReference>